<dbReference type="PANTHER" id="PTHR30576">
    <property type="entry name" value="COLANIC BIOSYNTHESIS UDP-GLUCOSE LIPID CARRIER TRANSFERASE"/>
    <property type="match status" value="1"/>
</dbReference>
<dbReference type="AlphaFoldDB" id="A0A7K3M5A9"/>
<evidence type="ECO:0000313" key="11">
    <source>
        <dbReference type="Proteomes" id="UP000460435"/>
    </source>
</evidence>
<evidence type="ECO:0000256" key="8">
    <source>
        <dbReference type="SAM" id="Phobius"/>
    </source>
</evidence>
<gene>
    <name evidence="10" type="ORF">F7O44_15605</name>
</gene>
<feature type="transmembrane region" description="Helical" evidence="8">
    <location>
        <begin position="50"/>
        <end position="71"/>
    </location>
</feature>
<comment type="caution">
    <text evidence="10">The sequence shown here is derived from an EMBL/GenBank/DDBJ whole genome shotgun (WGS) entry which is preliminary data.</text>
</comment>
<dbReference type="GO" id="GO:0016780">
    <property type="term" value="F:phosphotransferase activity, for other substituted phosphate groups"/>
    <property type="evidence" value="ECO:0007669"/>
    <property type="project" value="TreeGrafter"/>
</dbReference>
<comment type="similarity">
    <text evidence="2">Belongs to the bacterial sugar transferase family.</text>
</comment>
<evidence type="ECO:0000256" key="6">
    <source>
        <dbReference type="ARBA" id="ARBA00023136"/>
    </source>
</evidence>
<evidence type="ECO:0000256" key="4">
    <source>
        <dbReference type="ARBA" id="ARBA00022692"/>
    </source>
</evidence>
<dbReference type="GO" id="GO:0016020">
    <property type="term" value="C:membrane"/>
    <property type="evidence" value="ECO:0007669"/>
    <property type="project" value="UniProtKB-SubCell"/>
</dbReference>
<evidence type="ECO:0000256" key="1">
    <source>
        <dbReference type="ARBA" id="ARBA00004141"/>
    </source>
</evidence>
<organism evidence="10 11">
    <name type="scientific">Phytoactinopolyspora mesophila</name>
    <dbReference type="NCBI Taxonomy" id="2650750"/>
    <lineage>
        <taxon>Bacteria</taxon>
        <taxon>Bacillati</taxon>
        <taxon>Actinomycetota</taxon>
        <taxon>Actinomycetes</taxon>
        <taxon>Jiangellales</taxon>
        <taxon>Jiangellaceae</taxon>
        <taxon>Phytoactinopolyspora</taxon>
    </lineage>
</organism>
<keyword evidence="5 8" id="KW-1133">Transmembrane helix</keyword>
<accession>A0A7K3M5A9</accession>
<feature type="transmembrane region" description="Helical" evidence="8">
    <location>
        <begin position="271"/>
        <end position="292"/>
    </location>
</feature>
<dbReference type="EMBL" id="WLZY01000005">
    <property type="protein sequence ID" value="NDL58494.1"/>
    <property type="molecule type" value="Genomic_DNA"/>
</dbReference>
<evidence type="ECO:0000259" key="9">
    <source>
        <dbReference type="Pfam" id="PF02397"/>
    </source>
</evidence>
<feature type="domain" description="Bacterial sugar transferase" evidence="9">
    <location>
        <begin position="265"/>
        <end position="451"/>
    </location>
</feature>
<evidence type="ECO:0000256" key="7">
    <source>
        <dbReference type="SAM" id="MobiDB-lite"/>
    </source>
</evidence>
<keyword evidence="4 8" id="KW-0812">Transmembrane</keyword>
<dbReference type="InterPro" id="IPR017475">
    <property type="entry name" value="EPS_sugar_tfrase"/>
</dbReference>
<feature type="region of interest" description="Disordered" evidence="7">
    <location>
        <begin position="1"/>
        <end position="32"/>
    </location>
</feature>
<evidence type="ECO:0000256" key="5">
    <source>
        <dbReference type="ARBA" id="ARBA00022989"/>
    </source>
</evidence>
<dbReference type="PANTHER" id="PTHR30576:SF10">
    <property type="entry name" value="SLL5057 PROTEIN"/>
    <property type="match status" value="1"/>
</dbReference>
<keyword evidence="3 10" id="KW-0808">Transferase</keyword>
<evidence type="ECO:0000313" key="10">
    <source>
        <dbReference type="EMBL" id="NDL58494.1"/>
    </source>
</evidence>
<dbReference type="Pfam" id="PF02397">
    <property type="entry name" value="Bac_transf"/>
    <property type="match status" value="1"/>
</dbReference>
<reference evidence="10 11" key="1">
    <citation type="submission" date="2019-11" db="EMBL/GenBank/DDBJ databases">
        <authorList>
            <person name="Li X.-J."/>
            <person name="Feng X.-M."/>
        </authorList>
    </citation>
    <scope>NUCLEOTIDE SEQUENCE [LARGE SCALE GENOMIC DNA]</scope>
    <source>
        <strain evidence="10 11">XMNu-373</strain>
    </source>
</reference>
<keyword evidence="11" id="KW-1185">Reference proteome</keyword>
<dbReference type="InterPro" id="IPR003362">
    <property type="entry name" value="Bact_transf"/>
</dbReference>
<protein>
    <submittedName>
        <fullName evidence="10">Exopolysaccharide biosynthesis polyprenyl glycosylphosphotransferase</fullName>
    </submittedName>
</protein>
<dbReference type="NCBIfam" id="TIGR03025">
    <property type="entry name" value="EPS_sugtrans"/>
    <property type="match status" value="1"/>
</dbReference>
<sequence length="457" mass="49576">MATVGVSPTGARLRGHRHARTGDRGRPPAGEVPAGWPIPGYQRVINISTVVAKSVAIGTAWAMGAFLLLSIVTGRGGPYADHVQFVGFSALVLVLSLAVRQAARRRLKALRRSGIAVYRTLAVGPGAQVNGLVDRLATDTEHPYVVVGACIEGEHQLVEDVPQVTRLPATGAELESVDDETLVRMVLDASGQVGADVVCLAPGSQFSGDRMRLLNWAVSERGMRLVSELGTVDVYTRRMTARRAGAATLLHVGAVRLGGARHLAKRFVDRLAAGCLLVAAAPLLLGVALAVWRSSPGPVIYRQTRVGRGGRTFTMLKFRTMHADADARRAELVDDGGDSLMFKMRDDPRLTGIGRILRRYSLDELPQLINVLRGEMSLVGPRPPLPEEVEQYNRTEARRLLAVPGMTGLWQVSGRSNLTWEETVRLDLRYVDNWSLGMDAHVLWRTGRAVVRGTGAY</sequence>
<name>A0A7K3M5A9_9ACTN</name>
<keyword evidence="6 8" id="KW-0472">Membrane</keyword>
<evidence type="ECO:0000256" key="3">
    <source>
        <dbReference type="ARBA" id="ARBA00022679"/>
    </source>
</evidence>
<dbReference type="Proteomes" id="UP000460435">
    <property type="component" value="Unassembled WGS sequence"/>
</dbReference>
<proteinExistence type="inferred from homology"/>
<feature type="transmembrane region" description="Helical" evidence="8">
    <location>
        <begin position="83"/>
        <end position="103"/>
    </location>
</feature>
<evidence type="ECO:0000256" key="2">
    <source>
        <dbReference type="ARBA" id="ARBA00006464"/>
    </source>
</evidence>
<comment type="subcellular location">
    <subcellularLocation>
        <location evidence="1">Membrane</location>
        <topology evidence="1">Multi-pass membrane protein</topology>
    </subcellularLocation>
</comment>